<keyword evidence="4" id="KW-1185">Reference proteome</keyword>
<reference evidence="3 4" key="1">
    <citation type="submission" date="2020-08" db="EMBL/GenBank/DDBJ databases">
        <title>Cohnella phylogeny.</title>
        <authorList>
            <person name="Dunlap C."/>
        </authorList>
    </citation>
    <scope>NUCLEOTIDE SEQUENCE [LARGE SCALE GENOMIC DNA]</scope>
    <source>
        <strain evidence="3 4">DSM 28246</strain>
    </source>
</reference>
<accession>A0A7X0RRL3</accession>
<dbReference type="Pfam" id="PF01035">
    <property type="entry name" value="DNA_binding_1"/>
    <property type="match status" value="1"/>
</dbReference>
<dbReference type="SUPFAM" id="SSF46767">
    <property type="entry name" value="Methylated DNA-protein cysteine methyltransferase, C-terminal domain"/>
    <property type="match status" value="1"/>
</dbReference>
<comment type="caution">
    <text evidence="3">The sequence shown here is derived from an EMBL/GenBank/DDBJ whole genome shotgun (WGS) entry which is preliminary data.</text>
</comment>
<name>A0A7X0RRL3_9BACL</name>
<evidence type="ECO:0000313" key="3">
    <source>
        <dbReference type="EMBL" id="MBB6671236.1"/>
    </source>
</evidence>
<dbReference type="GO" id="GO:0003824">
    <property type="term" value="F:catalytic activity"/>
    <property type="evidence" value="ECO:0007669"/>
    <property type="project" value="InterPro"/>
</dbReference>
<sequence length="116" mass="12995">MQPFTRRVIEVIQGIPEGCVMTYGQVAASAGSPRGARQVVRILHTMSAKHGLPWHRVINAQGEIAIPDGEGRYMQQLYLEQEGVEVDVRGRVSLERYRYVPPETGPEDRIAARSDH</sequence>
<evidence type="ECO:0000259" key="2">
    <source>
        <dbReference type="Pfam" id="PF01035"/>
    </source>
</evidence>
<dbReference type="Proteomes" id="UP000547209">
    <property type="component" value="Unassembled WGS sequence"/>
</dbReference>
<organism evidence="3 4">
    <name type="scientific">Cohnella nanjingensis</name>
    <dbReference type="NCBI Taxonomy" id="1387779"/>
    <lineage>
        <taxon>Bacteria</taxon>
        <taxon>Bacillati</taxon>
        <taxon>Bacillota</taxon>
        <taxon>Bacilli</taxon>
        <taxon>Bacillales</taxon>
        <taxon>Paenibacillaceae</taxon>
        <taxon>Cohnella</taxon>
    </lineage>
</organism>
<dbReference type="PANTHER" id="PTHR42942">
    <property type="entry name" value="6-O-METHYLGUANINE DNA METHYLTRANSFERASE"/>
    <property type="match status" value="1"/>
</dbReference>
<dbReference type="GO" id="GO:0006281">
    <property type="term" value="P:DNA repair"/>
    <property type="evidence" value="ECO:0007669"/>
    <property type="project" value="InterPro"/>
</dbReference>
<keyword evidence="1" id="KW-0227">DNA damage</keyword>
<dbReference type="CDD" id="cd06445">
    <property type="entry name" value="ATase"/>
    <property type="match status" value="1"/>
</dbReference>
<feature type="domain" description="Methylated-DNA-[protein]-cysteine S-methyltransferase DNA binding" evidence="2">
    <location>
        <begin position="3"/>
        <end position="84"/>
    </location>
</feature>
<dbReference type="RefSeq" id="WP_185142717.1">
    <property type="nucleotide sequence ID" value="NZ_JACJVP010000018.1"/>
</dbReference>
<evidence type="ECO:0000256" key="1">
    <source>
        <dbReference type="ARBA" id="ARBA00022763"/>
    </source>
</evidence>
<dbReference type="PANTHER" id="PTHR42942:SF1">
    <property type="entry name" value="ALKYLTRANSFERASE-LIKE PROTEIN 1"/>
    <property type="match status" value="1"/>
</dbReference>
<dbReference type="InterPro" id="IPR036217">
    <property type="entry name" value="MethylDNA_cys_MeTrfase_DNAb"/>
</dbReference>
<dbReference type="InterPro" id="IPR014048">
    <property type="entry name" value="MethylDNA_cys_MeTrfase_DNA-bd"/>
</dbReference>
<dbReference type="Gene3D" id="1.10.10.10">
    <property type="entry name" value="Winged helix-like DNA-binding domain superfamily/Winged helix DNA-binding domain"/>
    <property type="match status" value="1"/>
</dbReference>
<dbReference type="AlphaFoldDB" id="A0A7X0RRL3"/>
<gene>
    <name evidence="3" type="ORF">H7C19_11100</name>
</gene>
<protein>
    <submittedName>
        <fullName evidence="3">MGMT family protein</fullName>
    </submittedName>
</protein>
<dbReference type="EMBL" id="JACJVP010000018">
    <property type="protein sequence ID" value="MBB6671236.1"/>
    <property type="molecule type" value="Genomic_DNA"/>
</dbReference>
<evidence type="ECO:0000313" key="4">
    <source>
        <dbReference type="Proteomes" id="UP000547209"/>
    </source>
</evidence>
<dbReference type="InterPro" id="IPR052520">
    <property type="entry name" value="ATL_DNA_repair"/>
</dbReference>
<proteinExistence type="predicted"/>
<dbReference type="InterPro" id="IPR036388">
    <property type="entry name" value="WH-like_DNA-bd_sf"/>
</dbReference>